<dbReference type="Pfam" id="PF18290">
    <property type="entry name" value="Nudix_hydro"/>
    <property type="match status" value="1"/>
</dbReference>
<dbReference type="Proteomes" id="UP000308267">
    <property type="component" value="Unassembled WGS sequence"/>
</dbReference>
<accession>A0A4V3SEH9</accession>
<dbReference type="InterPro" id="IPR000086">
    <property type="entry name" value="NUDIX_hydrolase_dom"/>
</dbReference>
<dbReference type="InterPro" id="IPR003293">
    <property type="entry name" value="Nudix_hydrolase6-like"/>
</dbReference>
<reference evidence="4 5" key="1">
    <citation type="journal article" date="2019" name="BMC Genomics">
        <title>New insights from Opisthorchis felineus genome: update on genomics of the epidemiologically important liver flukes.</title>
        <authorList>
            <person name="Ershov N.I."/>
            <person name="Mordvinov V.A."/>
            <person name="Prokhortchouk E.B."/>
            <person name="Pakharukova M.Y."/>
            <person name="Gunbin K.V."/>
            <person name="Ustyantsev K."/>
            <person name="Genaev M.A."/>
            <person name="Blinov A.G."/>
            <person name="Mazur A."/>
            <person name="Boulygina E."/>
            <person name="Tsygankova S."/>
            <person name="Khrameeva E."/>
            <person name="Chekanov N."/>
            <person name="Fan G."/>
            <person name="Xiao A."/>
            <person name="Zhang H."/>
            <person name="Xu X."/>
            <person name="Yang H."/>
            <person name="Solovyev V."/>
            <person name="Lee S.M."/>
            <person name="Liu X."/>
            <person name="Afonnikov D.A."/>
            <person name="Skryabin K.G."/>
        </authorList>
    </citation>
    <scope>NUCLEOTIDE SEQUENCE [LARGE SCALE GENOMIC DNA]</scope>
    <source>
        <strain evidence="4">AK-0245</strain>
        <tissue evidence="4">Whole organism</tissue>
    </source>
</reference>
<proteinExistence type="inferred from homology"/>
<keyword evidence="5" id="KW-1185">Reference proteome</keyword>
<feature type="domain" description="Nudix hydrolase" evidence="3">
    <location>
        <begin position="114"/>
        <end position="252"/>
    </location>
</feature>
<dbReference type="PROSITE" id="PS51462">
    <property type="entry name" value="NUDIX"/>
    <property type="match status" value="1"/>
</dbReference>
<sequence>MRKIFRNEIFNPLRRNLCSLGKLDKYGGLHIDLTTRAIQGNGLSDKLLHLCRLRRSFPTAVWVYLNQDHFHLIPCLCKPSPHGPGLVFHHATGLSVTLFRWLAEGPCRVPEFATHQLGVAAVLVSPALEHVVMVRERAGSSGFKGWKFPTGLAHLGEDISSAVLREVYEETGILAEFSGILALRQQHAFPGCFGRSDFLVACRLRLPSACEELPSIRPCKKELSDGMWMPMTKLRSAQVHSVIKDLNSEQMACSENIHITTFTSEILRLLSPSKPASSAMELRQHRFDSILDGHWLSTSKMMGFQCRMVIDRMVDILHCSHTEFPTSYVFNF</sequence>
<dbReference type="PROSITE" id="PS00893">
    <property type="entry name" value="NUDIX_BOX"/>
    <property type="match status" value="1"/>
</dbReference>
<evidence type="ECO:0000313" key="5">
    <source>
        <dbReference type="Proteomes" id="UP000308267"/>
    </source>
</evidence>
<dbReference type="PANTHER" id="PTHR13994">
    <property type="entry name" value="NUDIX HYDROLASE RELATED"/>
    <property type="match status" value="1"/>
</dbReference>
<dbReference type="GO" id="GO:0051287">
    <property type="term" value="F:NAD binding"/>
    <property type="evidence" value="ECO:0007669"/>
    <property type="project" value="TreeGrafter"/>
</dbReference>
<evidence type="ECO:0000256" key="2">
    <source>
        <dbReference type="ARBA" id="ARBA00022801"/>
    </source>
</evidence>
<dbReference type="InterPro" id="IPR015797">
    <property type="entry name" value="NUDIX_hydrolase-like_dom_sf"/>
</dbReference>
<dbReference type="PRINTS" id="PR01356">
    <property type="entry name" value="GFGPROTEIN"/>
</dbReference>
<dbReference type="Gene3D" id="3.40.630.30">
    <property type="match status" value="1"/>
</dbReference>
<dbReference type="GO" id="GO:0047631">
    <property type="term" value="F:ADP-ribose diphosphatase activity"/>
    <property type="evidence" value="ECO:0007669"/>
    <property type="project" value="TreeGrafter"/>
</dbReference>
<dbReference type="InterPro" id="IPR020084">
    <property type="entry name" value="NUDIX_hydrolase_CS"/>
</dbReference>
<dbReference type="EMBL" id="SJOL01006655">
    <property type="protein sequence ID" value="TGZ64644.1"/>
    <property type="molecule type" value="Genomic_DNA"/>
</dbReference>
<evidence type="ECO:0000256" key="1">
    <source>
        <dbReference type="ARBA" id="ARBA00005582"/>
    </source>
</evidence>
<evidence type="ECO:0000259" key="3">
    <source>
        <dbReference type="PROSITE" id="PS51462"/>
    </source>
</evidence>
<protein>
    <recommendedName>
        <fullName evidence="3">Nudix hydrolase domain-containing protein</fullName>
    </recommendedName>
</protein>
<evidence type="ECO:0000313" key="4">
    <source>
        <dbReference type="EMBL" id="TGZ64644.1"/>
    </source>
</evidence>
<dbReference type="InterPro" id="IPR040618">
    <property type="entry name" value="Pre-Nudix"/>
</dbReference>
<gene>
    <name evidence="4" type="ORF">CRM22_006277</name>
</gene>
<keyword evidence="2" id="KW-0378">Hydrolase</keyword>
<comment type="caution">
    <text evidence="4">The sequence shown here is derived from an EMBL/GenBank/DDBJ whole genome shotgun (WGS) entry which is preliminary data.</text>
</comment>
<dbReference type="AlphaFoldDB" id="A0A4V3SEH9"/>
<dbReference type="Gene3D" id="3.90.79.10">
    <property type="entry name" value="Nucleoside Triphosphate Pyrophosphohydrolase"/>
    <property type="match status" value="1"/>
</dbReference>
<dbReference type="STRING" id="147828.A0A4V3SEH9"/>
<dbReference type="GO" id="GO:0035529">
    <property type="term" value="F:NADH pyrophosphatase activity"/>
    <property type="evidence" value="ECO:0007669"/>
    <property type="project" value="TreeGrafter"/>
</dbReference>
<dbReference type="PANTHER" id="PTHR13994:SF13">
    <property type="entry name" value="FI03680P"/>
    <property type="match status" value="1"/>
</dbReference>
<dbReference type="OrthoDB" id="447842at2759"/>
<comment type="similarity">
    <text evidence="1">Belongs to the Nudix hydrolase family.</text>
</comment>
<dbReference type="SUPFAM" id="SSF55811">
    <property type="entry name" value="Nudix"/>
    <property type="match status" value="1"/>
</dbReference>
<dbReference type="Pfam" id="PF00293">
    <property type="entry name" value="NUDIX"/>
    <property type="match status" value="1"/>
</dbReference>
<organism evidence="4 5">
    <name type="scientific">Opisthorchis felineus</name>
    <dbReference type="NCBI Taxonomy" id="147828"/>
    <lineage>
        <taxon>Eukaryota</taxon>
        <taxon>Metazoa</taxon>
        <taxon>Spiralia</taxon>
        <taxon>Lophotrochozoa</taxon>
        <taxon>Platyhelminthes</taxon>
        <taxon>Trematoda</taxon>
        <taxon>Digenea</taxon>
        <taxon>Opisthorchiida</taxon>
        <taxon>Opisthorchiata</taxon>
        <taxon>Opisthorchiidae</taxon>
        <taxon>Opisthorchis</taxon>
    </lineage>
</organism>
<name>A0A4V3SEH9_OPIFE</name>